<comment type="caution">
    <text evidence="5">The sequence shown here is derived from an EMBL/GenBank/DDBJ whole genome shotgun (WGS) entry which is preliminary data.</text>
</comment>
<dbReference type="PANTHER" id="PTHR42756">
    <property type="entry name" value="TRANSCRIPTIONAL REGULATOR, MARR"/>
    <property type="match status" value="1"/>
</dbReference>
<feature type="domain" description="HTH marR-type" evidence="4">
    <location>
        <begin position="15"/>
        <end position="146"/>
    </location>
</feature>
<dbReference type="SMART" id="SM00347">
    <property type="entry name" value="HTH_MARR"/>
    <property type="match status" value="1"/>
</dbReference>
<dbReference type="PANTHER" id="PTHR42756:SF1">
    <property type="entry name" value="TRANSCRIPTIONAL REPRESSOR OF EMRAB OPERON"/>
    <property type="match status" value="1"/>
</dbReference>
<proteinExistence type="predicted"/>
<organism evidence="5 6">
    <name type="scientific">Nocardia vulneris</name>
    <dbReference type="NCBI Taxonomy" id="1141657"/>
    <lineage>
        <taxon>Bacteria</taxon>
        <taxon>Bacillati</taxon>
        <taxon>Actinomycetota</taxon>
        <taxon>Actinomycetes</taxon>
        <taxon>Mycobacteriales</taxon>
        <taxon>Nocardiaceae</taxon>
        <taxon>Nocardia</taxon>
    </lineage>
</organism>
<evidence type="ECO:0000256" key="1">
    <source>
        <dbReference type="ARBA" id="ARBA00023015"/>
    </source>
</evidence>
<dbReference type="InterPro" id="IPR000835">
    <property type="entry name" value="HTH_MarR-typ"/>
</dbReference>
<dbReference type="InterPro" id="IPR036388">
    <property type="entry name" value="WH-like_DNA-bd_sf"/>
</dbReference>
<evidence type="ECO:0000256" key="3">
    <source>
        <dbReference type="ARBA" id="ARBA00023163"/>
    </source>
</evidence>
<keyword evidence="2" id="KW-0238">DNA-binding</keyword>
<reference evidence="5 6" key="1">
    <citation type="journal article" date="2014" name="Int. J. Syst. Evol. Microbiol.">
        <title>Nocardia vulneris sp. nov., isolated from wounds of human patients in North America.</title>
        <authorList>
            <person name="Lasker B.A."/>
            <person name="Bell M."/>
            <person name="Klenk H.P."/>
            <person name="Sproer C."/>
            <person name="Schumann C."/>
            <person name="Schumann P."/>
            <person name="Brown J.M."/>
        </authorList>
    </citation>
    <scope>NUCLEOTIDE SEQUENCE [LARGE SCALE GENOMIC DNA]</scope>
    <source>
        <strain evidence="5 6">W9851</strain>
    </source>
</reference>
<evidence type="ECO:0000259" key="4">
    <source>
        <dbReference type="PROSITE" id="PS50995"/>
    </source>
</evidence>
<keyword evidence="1" id="KW-0805">Transcription regulation</keyword>
<sequence length="156" mass="17211">MPAAADSHSQVLDWQDGVENALAHLTCVLVARRTRTTPERVTWQQYDVLEMLRLRGPMTPSALSESLSVSRPTMSKALRVLKDQHLVSQAALGTDRREQTTSLTADGREFLDRAAECRRENAKIAESVLDPAEQAVFAQLCGRVAEAIHSSLQTAE</sequence>
<name>A0ABR4ZI69_9NOCA</name>
<dbReference type="PRINTS" id="PR00598">
    <property type="entry name" value="HTHMARR"/>
</dbReference>
<gene>
    <name evidence="5" type="ORF">FG87_09385</name>
</gene>
<dbReference type="EMBL" id="JNFP01000009">
    <property type="protein sequence ID" value="KIA65097.1"/>
    <property type="molecule type" value="Genomic_DNA"/>
</dbReference>
<keyword evidence="3" id="KW-0804">Transcription</keyword>
<dbReference type="PROSITE" id="PS50995">
    <property type="entry name" value="HTH_MARR_2"/>
    <property type="match status" value="1"/>
</dbReference>
<dbReference type="Pfam" id="PF12802">
    <property type="entry name" value="MarR_2"/>
    <property type="match status" value="1"/>
</dbReference>
<dbReference type="Proteomes" id="UP000031364">
    <property type="component" value="Unassembled WGS sequence"/>
</dbReference>
<protein>
    <submittedName>
        <fullName evidence="5">MarR family transcriptional regulator</fullName>
    </submittedName>
</protein>
<dbReference type="InterPro" id="IPR011991">
    <property type="entry name" value="ArsR-like_HTH"/>
</dbReference>
<dbReference type="Gene3D" id="1.10.10.10">
    <property type="entry name" value="Winged helix-like DNA-binding domain superfamily/Winged helix DNA-binding domain"/>
    <property type="match status" value="1"/>
</dbReference>
<evidence type="ECO:0000313" key="5">
    <source>
        <dbReference type="EMBL" id="KIA65097.1"/>
    </source>
</evidence>
<evidence type="ECO:0000256" key="2">
    <source>
        <dbReference type="ARBA" id="ARBA00023125"/>
    </source>
</evidence>
<evidence type="ECO:0000313" key="6">
    <source>
        <dbReference type="Proteomes" id="UP000031364"/>
    </source>
</evidence>
<dbReference type="InterPro" id="IPR036390">
    <property type="entry name" value="WH_DNA-bd_sf"/>
</dbReference>
<dbReference type="CDD" id="cd00090">
    <property type="entry name" value="HTH_ARSR"/>
    <property type="match status" value="1"/>
</dbReference>
<dbReference type="SUPFAM" id="SSF46785">
    <property type="entry name" value="Winged helix' DNA-binding domain"/>
    <property type="match status" value="1"/>
</dbReference>
<accession>A0ABR4ZI69</accession>
<keyword evidence="6" id="KW-1185">Reference proteome</keyword>